<dbReference type="STRING" id="326424.FRAAL6122"/>
<evidence type="ECO:0000313" key="1">
    <source>
        <dbReference type="EMBL" id="CAJ64745.1"/>
    </source>
</evidence>
<protein>
    <submittedName>
        <fullName evidence="1">Uncharacterized protein</fullName>
    </submittedName>
</protein>
<sequence length="35" mass="4048">MPERLTRNGDIRAVTEESAITPDHWLPASIWRTVK</sequence>
<proteinExistence type="predicted"/>
<accession>Q0RCS9</accession>
<dbReference type="AlphaFoldDB" id="Q0RCS9"/>
<evidence type="ECO:0000313" key="2">
    <source>
        <dbReference type="Proteomes" id="UP000000657"/>
    </source>
</evidence>
<reference evidence="1 2" key="1">
    <citation type="journal article" date="2007" name="Genome Res.">
        <title>Genome characteristics of facultatively symbiotic Frankia sp. strains reflect host range and host plant biogeography.</title>
        <authorList>
            <person name="Normand P."/>
            <person name="Lapierre P."/>
            <person name="Tisa L.S."/>
            <person name="Gogarten J.P."/>
            <person name="Alloisio N."/>
            <person name="Bagnarol E."/>
            <person name="Bassi C.A."/>
            <person name="Berry A.M."/>
            <person name="Bickhart D.M."/>
            <person name="Choisne N."/>
            <person name="Couloux A."/>
            <person name="Cournoyer B."/>
            <person name="Cruveiller S."/>
            <person name="Daubin V."/>
            <person name="Demange N."/>
            <person name="Francino M.P."/>
            <person name="Goltsman E."/>
            <person name="Huang Y."/>
            <person name="Kopp O.R."/>
            <person name="Labarre L."/>
            <person name="Lapidus A."/>
            <person name="Lavire C."/>
            <person name="Marechal J."/>
            <person name="Martinez M."/>
            <person name="Mastronunzio J.E."/>
            <person name="Mullin B.C."/>
            <person name="Niemann J."/>
            <person name="Pujic P."/>
            <person name="Rawnsley T."/>
            <person name="Rouy Z."/>
            <person name="Schenowitz C."/>
            <person name="Sellstedt A."/>
            <person name="Tavares F."/>
            <person name="Tomkins J.P."/>
            <person name="Vallenet D."/>
            <person name="Valverde C."/>
            <person name="Wall L.G."/>
            <person name="Wang Y."/>
            <person name="Medigue C."/>
            <person name="Benson D.R."/>
        </authorList>
    </citation>
    <scope>NUCLEOTIDE SEQUENCE [LARGE SCALE GENOMIC DNA]</scope>
    <source>
        <strain evidence="2">DSM 45986 / CECT 9034 / ACN14a</strain>
    </source>
</reference>
<keyword evidence="2" id="KW-1185">Reference proteome</keyword>
<dbReference type="HOGENOM" id="CLU_3365119_0_0_11"/>
<dbReference type="EMBL" id="CT573213">
    <property type="protein sequence ID" value="CAJ64745.1"/>
    <property type="molecule type" value="Genomic_DNA"/>
</dbReference>
<dbReference type="Proteomes" id="UP000000657">
    <property type="component" value="Chromosome"/>
</dbReference>
<gene>
    <name evidence="1" type="ordered locus">FRAAL6122</name>
</gene>
<name>Q0RCS9_FRAAA</name>
<dbReference type="KEGG" id="fal:FRAAL6122"/>
<organism evidence="1 2">
    <name type="scientific">Frankia alni (strain DSM 45986 / CECT 9034 / ACN14a)</name>
    <dbReference type="NCBI Taxonomy" id="326424"/>
    <lineage>
        <taxon>Bacteria</taxon>
        <taxon>Bacillati</taxon>
        <taxon>Actinomycetota</taxon>
        <taxon>Actinomycetes</taxon>
        <taxon>Frankiales</taxon>
        <taxon>Frankiaceae</taxon>
        <taxon>Frankia</taxon>
    </lineage>
</organism>